<feature type="compositionally biased region" description="Low complexity" evidence="3">
    <location>
        <begin position="3150"/>
        <end position="3169"/>
    </location>
</feature>
<name>A0A5J4X7X9_9EUKA</name>
<comment type="caution">
    <text evidence="4">The sequence shown here is derived from an EMBL/GenBank/DDBJ whole genome shotgun (WGS) entry which is preliminary data.</text>
</comment>
<dbReference type="GO" id="GO:0000151">
    <property type="term" value="C:ubiquitin ligase complex"/>
    <property type="evidence" value="ECO:0007669"/>
    <property type="project" value="TreeGrafter"/>
</dbReference>
<keyword evidence="1" id="KW-0833">Ubl conjugation pathway</keyword>
<keyword evidence="1" id="KW-0808">Transferase</keyword>
<feature type="compositionally biased region" description="Acidic residues" evidence="3">
    <location>
        <begin position="2918"/>
        <end position="2933"/>
    </location>
</feature>
<dbReference type="GO" id="GO:0071596">
    <property type="term" value="P:ubiquitin-dependent protein catabolic process via the N-end rule pathway"/>
    <property type="evidence" value="ECO:0007669"/>
    <property type="project" value="UniProtKB-UniRule"/>
</dbReference>
<comment type="pathway">
    <text evidence="1">Protein modification; protein ubiquitination.</text>
</comment>
<feature type="region of interest" description="Disordered" evidence="3">
    <location>
        <begin position="1037"/>
        <end position="1067"/>
    </location>
</feature>
<feature type="region of interest" description="Disordered" evidence="3">
    <location>
        <begin position="1681"/>
        <end position="1723"/>
    </location>
</feature>
<comment type="similarity">
    <text evidence="1">Belongs to the E3 ubiquitin-protein ligase UBR1-like family.</text>
</comment>
<feature type="region of interest" description="Disordered" evidence="3">
    <location>
        <begin position="197"/>
        <end position="236"/>
    </location>
</feature>
<accession>A0A5J4X7X9</accession>
<feature type="compositionally biased region" description="Acidic residues" evidence="3">
    <location>
        <begin position="2878"/>
        <end position="2910"/>
    </location>
</feature>
<feature type="region of interest" description="Disordered" evidence="3">
    <location>
        <begin position="1232"/>
        <end position="1274"/>
    </location>
</feature>
<feature type="coiled-coil region" evidence="2">
    <location>
        <begin position="2143"/>
        <end position="2180"/>
    </location>
</feature>
<feature type="compositionally biased region" description="Basic and acidic residues" evidence="3">
    <location>
        <begin position="3080"/>
        <end position="3103"/>
    </location>
</feature>
<organism evidence="4 5">
    <name type="scientific">Streblomastix strix</name>
    <dbReference type="NCBI Taxonomy" id="222440"/>
    <lineage>
        <taxon>Eukaryota</taxon>
        <taxon>Metamonada</taxon>
        <taxon>Preaxostyla</taxon>
        <taxon>Oxymonadida</taxon>
        <taxon>Streblomastigidae</taxon>
        <taxon>Streblomastix</taxon>
    </lineage>
</organism>
<feature type="compositionally biased region" description="Polar residues" evidence="3">
    <location>
        <begin position="3288"/>
        <end position="3297"/>
    </location>
</feature>
<dbReference type="UniPathway" id="UPA00143"/>
<feature type="compositionally biased region" description="Basic and acidic residues" evidence="3">
    <location>
        <begin position="2745"/>
        <end position="2756"/>
    </location>
</feature>
<feature type="region of interest" description="Disordered" evidence="3">
    <location>
        <begin position="3256"/>
        <end position="3297"/>
    </location>
</feature>
<sequence length="4364" mass="491557">MTEPDFVETFLEEAIKLDKFQDVRWGKLIQSANIIPSKKGESSKGIQYLFDSCLKAVLKSAYCQRYQLGRLWDIRKVQNLIDNSMTDPSLSPAEIALGLDSHTHTQYDPQSQQYSAFTGSFATSLTLKEKIHAPTPTHADNLLLPSLSQLSLKHSQKSTTNTYALRMYINEFKSIAIATINPKNILNSLVASHQEQDSSQDGLLTTKSQPPVLSSKSIEQKKKSTSPTDGAHPNTLHNFIFQPTSASQLLLGHGSFANAAASIIQILSPIELHTIKKKLSLIEDELVRILERRRAVLQIVFYFLRLLVRSQKNENRLIMTQILLQDAPQDILPRPPFALIQMISGIPGRISVTNAYQGSTQQLVQEQVASSPPSQSPPPLSWQMLPQQTSFRPQQRNEANNDSTTVTINQQKTTANKQIFQTDNGETQFKDSSLFPDIQSPPRRTNLKVILENIRILPGVEASNFLLQIIPNAQFLPELAVAWFEYYTQLMCPSQFSTVIGPPFSKLITTPPLESTTEIGLRLCFTDQPTMSLINPTFVVQSLISAFQISLDPCVVPSMVLLVAHIDRTGLNRNNLAVPRTELLERLNFHNSRSNRLRYLQEQHAKYAHHASFTDHIRLQIRSQDKQERISKNGDLTQYFPTDINVLDWTALQPRAEQVHAILNDLCAAFSVRQFSDILVSSLSQPQQTMDIISPAQSVSPSAMKTPSIQSQNAVDIASPLSVQYGQEYTDQQILSTSTPTAPISTNIINQQQNDLHDIKLNAGGSLRGLRAAAMAMSSGGSNKGSPLLVVTPTSPVIGVIKHQRSNTMLTPGQLLQKSPMLSYPTSPSSLSSYSLLNTSQSAFSSQLVHLLWSAGSTNLNRTHSVAIDPLVTTVTAHSNTFPVIRVLDSQGYLDTPAEFDMQLELSAIAKLNVIMTLALPTHTAATSLARHFVERITMRSMSRSPLVYMLPYRPDPAAQLPLFVDLIWNQVPQLLQSRVQNMDFMDDQGHNEDLLKKIEGILFTRSRAQISEMFNEASKFDELMAHQRLEENQARHSVKLTDKMSGSQSKGSLNGQQTAKSSSPILSNSQQHTALNIQKRYTVALSPASVSSQPQVEPIQTVDAFVESKVSTSPPSSPSKLDLQFTPITKRPISLQDQQSVVQSPVFRHVDNVSNSPAVQQRQIQRSFSAMFQRLPMPLPSDSASQSVVVDPSEQSVFGEQVPTLALKKQFYKPTSSSQLFFTNSKTNQQALGSGQEYDKTEPNKDGNQSRSNTPANLDSTTTSIGSPNSVYSIPSQQSETKLLKQFISAIIIRKLHFEHPFSIHSPLHRMFAYAASKFLALQNINGQEIMQSSIIQPQPTSPNSDSKDSPQLNSQDILPVTIDSDSCPQTILHKLLSPEEALLLAQEPLQIHLTFAQLFSGRLWQHNGFAVETLARLYYSPSMWIRFLLPDIFALQTTVCAAGWTRFFTLALSLFHLDFFFLPPWYWNAMLFCHKQDKKDVLNQKQMYLDSQPLTNAPSSPINKSSSQLLSQIPSKIERVGVRWGLDTNEAVTFASNFVGLLVSLCIDRNMPLRASTNQYIQENGKEKKHVPNLLIDGEPALILTVNSIRTNIASALAQEDKTRVALYEELPAFMTHSPAFEPILNSIQVVQRGRARTLGLRRDAWLFVDLYHSHLTPQRRISLSERIRSQLTKHQIYYYKPEEDPEEIEEQQTDTNGDVEDDEGDDENDGNISPVASSGSLQSLPFSIKSIKEASQQKNESNINHWSILPALPGIPHLTPANPAMSHLFDVCTSRGVLGMIWYVLHAILHGKGLIQNIIYPSLEGYTRDEIIALNTLSQSSSFIPSLSYSGAGALAKATGTLNSQSSMHQSIGFPSPQSNTLNPPNQGWSMIKPSDTSQAPKTYQPFVPFDKSKANIHVDVHSINIHSSTTALSQVSISGKGAEGEKVTKFKFDSMSPNIQRNKSQINLSTSIISLSPASQSLTSAALAASQTRQASHSPNLRNIVSLPNGITQQEISLFPKAIPGIDFTSAAALEDLLLGCLRLLDTTLNFSKQWNLPQTSKDVNQSELIYTQPQLCGDSSHPLSLPCQSNATFLDALYYRHHCACDAYKDSPQPSWKLRELTELSTHSNELKIEKLSIAKMIYQVYNLIHTSEHHQASAQKNDKIDEQKQLIKDLEQKKERKENDSEEDEEVEDLNESKFIRKKLVLNSPIIEPLISRILFRLRFVTKVFYQQQVKDEDKKQLNNKIHIKINNQNEKSSVLYKNLAQIGVKKDASSKITNQIEQKPIQEKIDQKLSVDVNSIQLEKEGKKLQQLKDKKEDLIPTIQIEEKINDVKLEEIQLEQKTGHMCALCQKHILKGQAAGYVALVDCRNTLQTLNSSAVYHLRSEQQEIKEQDKKQTDSNDKLFQNQIGSNESNLKSMKAKFANKKIWWKSGKHVNKKSKHWKNEKEDKMMQIGDISNVESDGLEEISDTNRHQFETRLEQKLIKMSDQLSSTLDLDQDNSNFFNLNPLSLSPPADNQSSQLVLLSPKKPQSTIYSEANAIREQQEIAKSHSIAVYEREKDGMKNVPTLKRDKSTLKMDDNDVLQAKQQLKQFTNQFDPKVNEQKPEQPQPQLNKSSSRQSYNIQSQTDQSPHQSVPASPLNKSPTSPLIKSPSLQSGNINPLQPLQNTQQNIAQVNNQNPNRSIRQRSPTCPSQPSQLKNKVLSIEKIRQKQLDEKFALQQKTNQDQDEKPTFFEQESIENNPYIDNQENNQVNLEQKDGIQKDVKIKDKKLKSKDQQKKKRFDQSKNAEQIQKRIEEQIRKQLDKNSNHKDEDDTSIDSVPSTSPEDENDDRNLGIPDNSQFIRDLNRQVEDSVDQNEQDFNLNSDSMTNQQNKTDECNQGENQQQQIDDETDSGGDLIEEEEEYEFEEEDEDDDDEDIESQIPEPLSQDESEEEGEAEEAEEEKGQNAEDYDEDGDGMIVNFSAHNAFFDDMDVKRKYPPKKKSRKQIRKPKYQDWQSTKIQKQNINNGVKQEEKDNLNEKAVMIKDQSGEDKEIFEQSKQNQSISIDNRQDELSQPNNNNMNINNEDGEYISDNDESTSTATENVEESDLHKPLIDKQMKIDKDGQIAKEDEITEEGNDSESIGASDHIKSEDDGSQSSNSFSNSSILSSRIDRDDPSSGSLSQSSDQSTSSESETGLFTKSSANQQKEIYANSNNINDKKKKNTRQNKQYKHLHDHIIKKNNVLPVGLTTGTQIIGTKSIRQGVIKKKRSIIGVQSKNKLYSDINKRKYNTTGKNNKNEQDDGNGKQSRKRLQKDISSNTLGKIQNSGLNDINTNFTLFPPLEGPLRPSRLIQASNALILGGQTDLWGNTDCEKLFTRENPSQYFNQVNTAHLPYQATSSETVDQLSQQTKTSSQCFIKKGYLVNTCGHVVHQECYIQSILTKNKSPHINQSSVVNSEINKQNILDPFAPEFNCPTCKRISNTLLPIFAAGSAKYTQKNNEEIEEEKEQESINERSLLIIPLDKASELKASNNQHNESNTTRYPLSTFSNTSLIQNFKSEINIFTLQLLFQGGRLSGYPINCISPDKLSSPFLNMKTNAFQSLKQTIPRNAVFKMMAALVGTLASIEWGLRPLYLPGNAQFDFIYENVNRSYKNQEDDDQEEFRDDRIEKTDQNISQYDLDNQHLNIASQVSVQEQNTDKINRTRVQLLQYKQNEQFVNHSIQLSIPVDIISNSQKDYLPSSYLDSVPSNQSQASYRSAQSQYFNSAIDFWISKRDLHDQNKDHSITEPYLPMATKKFALNETQATTLASLFQAELVLNIARGFKGQHKNLARAVALEVATANLMWQAAEIISIISSFDEKTQQILDEEKEKLSGITQIQQYICSDPTSLLVALVVSLSVDNAYTETQDENNQIVLNANHLLQSLLVNDDAKNQQINQQVLKNHKQIWRCQPITPEFFAECVNIISDSITGQSINTLGLNVIGQQNEKHVSPWFDKQNTQIRLMSFLRQAYLLYSSIFVHSSDWNKIEKVASALYIPQSPSFSLSHVKQHHYSPLDIYILFADTLSLPIFDPSRSPPQQTPIASPFILHSKSSSIQNSQISEEQQKNHAEQISSNKPSSIVDDIKDLNKRSRQMDKDNEVDTLLPVDSKTLEDEINSYVSDLNDIPIFRSPTITQLQLFFSLTSGKFRNQEEKSLLTTTPFNVDENEKCIQKMCECTFTIAPPELLLPRLVSLPLSFDDLSNALLHINCPQCNKRINGQNRTYKVPYEQIGLCLACGRKICVGAPCCIRHTRILMNDQDGQQRKLSFNGYLAVEELQHNLICSGPILMLSNLVGSIVVHKGIVRQSRPITLYLPSQNESVVGKEKTKYILSLLCYAELLQDLCEGQWRNNW</sequence>
<evidence type="ECO:0000313" key="4">
    <source>
        <dbReference type="EMBL" id="KAA6403360.1"/>
    </source>
</evidence>
<reference evidence="4 5" key="1">
    <citation type="submission" date="2019-03" db="EMBL/GenBank/DDBJ databases">
        <title>Single cell metagenomics reveals metabolic interactions within the superorganism composed of flagellate Streblomastix strix and complex community of Bacteroidetes bacteria on its surface.</title>
        <authorList>
            <person name="Treitli S.C."/>
            <person name="Kolisko M."/>
            <person name="Husnik F."/>
            <person name="Keeling P."/>
            <person name="Hampl V."/>
        </authorList>
    </citation>
    <scope>NUCLEOTIDE SEQUENCE [LARGE SCALE GENOMIC DNA]</scope>
    <source>
        <strain evidence="4">ST1C</strain>
    </source>
</reference>
<feature type="compositionally biased region" description="Polar residues" evidence="3">
    <location>
        <begin position="1045"/>
        <end position="1067"/>
    </location>
</feature>
<feature type="compositionally biased region" description="Polar residues" evidence="3">
    <location>
        <begin position="1247"/>
        <end position="1274"/>
    </location>
</feature>
<feature type="compositionally biased region" description="Polar residues" evidence="3">
    <location>
        <begin position="2986"/>
        <end position="3001"/>
    </location>
</feature>
<protein>
    <recommendedName>
        <fullName evidence="1">E3 ubiquitin-protein ligase</fullName>
        <ecNumber evidence="1">2.3.2.27</ecNumber>
    </recommendedName>
</protein>
<feature type="region of interest" description="Disordered" evidence="3">
    <location>
        <begin position="363"/>
        <end position="384"/>
    </location>
</feature>
<feature type="compositionally biased region" description="Polar residues" evidence="3">
    <location>
        <begin position="2729"/>
        <end position="2744"/>
    </location>
</feature>
<evidence type="ECO:0000313" key="5">
    <source>
        <dbReference type="Proteomes" id="UP000324800"/>
    </source>
</evidence>
<dbReference type="Proteomes" id="UP000324800">
    <property type="component" value="Unassembled WGS sequence"/>
</dbReference>
<gene>
    <name evidence="4" type="ORF">EZS28_001111</name>
</gene>
<feature type="compositionally biased region" description="Basic and acidic residues" evidence="3">
    <location>
        <begin position="3019"/>
        <end position="3028"/>
    </location>
</feature>
<feature type="compositionally biased region" description="Basic residues" evidence="3">
    <location>
        <begin position="3192"/>
        <end position="3202"/>
    </location>
</feature>
<dbReference type="GO" id="GO:0016567">
    <property type="term" value="P:protein ubiquitination"/>
    <property type="evidence" value="ECO:0007669"/>
    <property type="project" value="UniProtKB-UniRule"/>
</dbReference>
<proteinExistence type="inferred from homology"/>
<dbReference type="EMBL" id="SNRW01000109">
    <property type="protein sequence ID" value="KAA6403360.1"/>
    <property type="molecule type" value="Genomic_DNA"/>
</dbReference>
<feature type="compositionally biased region" description="Acidic residues" evidence="3">
    <location>
        <begin position="3058"/>
        <end position="3068"/>
    </location>
</feature>
<feature type="compositionally biased region" description="Polar residues" evidence="3">
    <location>
        <begin position="2849"/>
        <end position="2877"/>
    </location>
</feature>
<feature type="region of interest" description="Disordered" evidence="3">
    <location>
        <begin position="2729"/>
        <end position="3202"/>
    </location>
</feature>
<feature type="compositionally biased region" description="Basic residues" evidence="3">
    <location>
        <begin position="2757"/>
        <end position="2771"/>
    </location>
</feature>
<dbReference type="GO" id="GO:0005737">
    <property type="term" value="C:cytoplasm"/>
    <property type="evidence" value="ECO:0007669"/>
    <property type="project" value="TreeGrafter"/>
</dbReference>
<dbReference type="PANTHER" id="PTHR21497:SF24">
    <property type="entry name" value="E3 UBIQUITIN-PROTEIN LIGASE UBR1"/>
    <property type="match status" value="1"/>
</dbReference>
<evidence type="ECO:0000256" key="1">
    <source>
        <dbReference type="RuleBase" id="RU366018"/>
    </source>
</evidence>
<feature type="compositionally biased region" description="Basic residues" evidence="3">
    <location>
        <begin position="2968"/>
        <end position="2982"/>
    </location>
</feature>
<feature type="compositionally biased region" description="Polar residues" evidence="3">
    <location>
        <begin position="3029"/>
        <end position="3039"/>
    </location>
</feature>
<keyword evidence="1" id="KW-0479">Metal-binding</keyword>
<feature type="compositionally biased region" description="Polar residues" evidence="3">
    <location>
        <begin position="2598"/>
        <end position="2646"/>
    </location>
</feature>
<dbReference type="PANTHER" id="PTHR21497">
    <property type="entry name" value="UBIQUITIN LIGASE E3 ALPHA-RELATED"/>
    <property type="match status" value="1"/>
</dbReference>
<feature type="compositionally biased region" description="Polar residues" evidence="3">
    <location>
        <begin position="3171"/>
        <end position="3180"/>
    </location>
</feature>
<feature type="region of interest" description="Disordered" evidence="3">
    <location>
        <begin position="2586"/>
        <end position="2653"/>
    </location>
</feature>
<feature type="compositionally biased region" description="Acidic residues" evidence="3">
    <location>
        <begin position="1686"/>
        <end position="1712"/>
    </location>
</feature>
<evidence type="ECO:0000256" key="3">
    <source>
        <dbReference type="SAM" id="MobiDB-lite"/>
    </source>
</evidence>
<comment type="catalytic activity">
    <reaction evidence="1">
        <text>S-ubiquitinyl-[E2 ubiquitin-conjugating enzyme]-L-cysteine + [acceptor protein]-L-lysine = [E2 ubiquitin-conjugating enzyme]-L-cysteine + N(6)-ubiquitinyl-[acceptor protein]-L-lysine.</text>
        <dbReference type="EC" id="2.3.2.27"/>
    </reaction>
</comment>
<dbReference type="GO" id="GO:0008270">
    <property type="term" value="F:zinc ion binding"/>
    <property type="evidence" value="ECO:0007669"/>
    <property type="project" value="UniProtKB-UniRule"/>
</dbReference>
<comment type="function">
    <text evidence="1">Ubiquitin ligase protein which is a component of the N-end rule pathway. Recognizes and binds to proteins bearing specific N-terminal residues that are destabilizing according to the N-end rule, leading to their ubiquitination and subsequent degradation.</text>
</comment>
<dbReference type="EC" id="2.3.2.27" evidence="1"/>
<feature type="compositionally biased region" description="Low complexity" evidence="3">
    <location>
        <begin position="3128"/>
        <end position="3142"/>
    </location>
</feature>
<evidence type="ECO:0000256" key="2">
    <source>
        <dbReference type="SAM" id="Coils"/>
    </source>
</evidence>
<feature type="region of interest" description="Disordered" evidence="3">
    <location>
        <begin position="4070"/>
        <end position="4095"/>
    </location>
</feature>
<keyword evidence="1" id="KW-0862">Zinc</keyword>
<keyword evidence="2" id="KW-0175">Coiled coil</keyword>
<feature type="compositionally biased region" description="Polar residues" evidence="3">
    <location>
        <begin position="197"/>
        <end position="217"/>
    </location>
</feature>
<keyword evidence="1" id="KW-0863">Zinc-finger</keyword>
<feature type="region of interest" description="Disordered" evidence="3">
    <location>
        <begin position="2669"/>
        <end position="2688"/>
    </location>
</feature>
<dbReference type="InterPro" id="IPR039164">
    <property type="entry name" value="UBR1-like"/>
</dbReference>
<feature type="compositionally biased region" description="Basic and acidic residues" evidence="3">
    <location>
        <begin position="2772"/>
        <end position="2802"/>
    </location>
</feature>
<dbReference type="GO" id="GO:0061630">
    <property type="term" value="F:ubiquitin protein ligase activity"/>
    <property type="evidence" value="ECO:0007669"/>
    <property type="project" value="UniProtKB-UniRule"/>
</dbReference>